<comment type="caution">
    <text evidence="4">The sequence shown here is derived from an EMBL/GenBank/DDBJ whole genome shotgun (WGS) entry which is preliminary data.</text>
</comment>
<evidence type="ECO:0000313" key="4">
    <source>
        <dbReference type="EMBL" id="MFC6881112.1"/>
    </source>
</evidence>
<dbReference type="InterPro" id="IPR003583">
    <property type="entry name" value="Hlx-hairpin-Hlx_DNA-bd_motif"/>
</dbReference>
<evidence type="ECO:0000259" key="3">
    <source>
        <dbReference type="SMART" id="SM00278"/>
    </source>
</evidence>
<evidence type="ECO:0000313" key="5">
    <source>
        <dbReference type="Proteomes" id="UP001596380"/>
    </source>
</evidence>
<feature type="region of interest" description="Disordered" evidence="1">
    <location>
        <begin position="17"/>
        <end position="48"/>
    </location>
</feature>
<sequence>MRQRNEIAPQRLQTLMERLSERLRASPPSDEPPATHLRSGPAPPSSRVALGRGGARVLLFLALLAALAAGAYLWMARPRPEPAGPAGAPALVDAPIRPASAPSPSSAASMVTVHVLGKVKHAGVVTLPSDSRVADAIKAAGGVLPGARTGTLNLARKVVDGEQIPVGVRLPTPTPTAPPQPGASVPAGTGPGSGPGALVDLNTATLEQLDQLPGVGPVLAQRIIDYRTQHGPFRSIDQLQEVTGIGARRFADLKPMVRI</sequence>
<evidence type="ECO:0000256" key="1">
    <source>
        <dbReference type="SAM" id="MobiDB-lite"/>
    </source>
</evidence>
<feature type="region of interest" description="Disordered" evidence="1">
    <location>
        <begin position="166"/>
        <end position="198"/>
    </location>
</feature>
<keyword evidence="2" id="KW-1133">Transmembrane helix</keyword>
<dbReference type="InterPro" id="IPR010994">
    <property type="entry name" value="RuvA_2-like"/>
</dbReference>
<evidence type="ECO:0000256" key="2">
    <source>
        <dbReference type="SAM" id="Phobius"/>
    </source>
</evidence>
<keyword evidence="5" id="KW-1185">Reference proteome</keyword>
<dbReference type="InterPro" id="IPR051675">
    <property type="entry name" value="Endo/Exo/Phosphatase_dom_1"/>
</dbReference>
<feature type="domain" description="Helix-hairpin-helix DNA-binding motif class 1" evidence="3">
    <location>
        <begin position="207"/>
        <end position="226"/>
    </location>
</feature>
<protein>
    <submittedName>
        <fullName evidence="4">Helix-hairpin-helix domain-containing protein</fullName>
    </submittedName>
</protein>
<accession>A0ABW2CI07</accession>
<keyword evidence="2" id="KW-0472">Membrane</keyword>
<dbReference type="PANTHER" id="PTHR21180:SF32">
    <property type="entry name" value="ENDONUCLEASE_EXONUCLEASE_PHOSPHATASE FAMILY DOMAIN-CONTAINING PROTEIN 1"/>
    <property type="match status" value="1"/>
</dbReference>
<keyword evidence="2" id="KW-0812">Transmembrane</keyword>
<dbReference type="SUPFAM" id="SSF47781">
    <property type="entry name" value="RuvA domain 2-like"/>
    <property type="match status" value="1"/>
</dbReference>
<dbReference type="Proteomes" id="UP001596380">
    <property type="component" value="Unassembled WGS sequence"/>
</dbReference>
<dbReference type="Pfam" id="PF10531">
    <property type="entry name" value="SLBB"/>
    <property type="match status" value="1"/>
</dbReference>
<dbReference type="SMART" id="SM00278">
    <property type="entry name" value="HhH1"/>
    <property type="match status" value="2"/>
</dbReference>
<dbReference type="RefSeq" id="WP_378046301.1">
    <property type="nucleotide sequence ID" value="NZ_JBHSXE010000001.1"/>
</dbReference>
<dbReference type="InterPro" id="IPR004509">
    <property type="entry name" value="Competence_ComEA_HhH"/>
</dbReference>
<feature type="transmembrane region" description="Helical" evidence="2">
    <location>
        <begin position="57"/>
        <end position="75"/>
    </location>
</feature>
<reference evidence="5" key="1">
    <citation type="journal article" date="2019" name="Int. J. Syst. Evol. Microbiol.">
        <title>The Global Catalogue of Microorganisms (GCM) 10K type strain sequencing project: providing services to taxonomists for standard genome sequencing and annotation.</title>
        <authorList>
            <consortium name="The Broad Institute Genomics Platform"/>
            <consortium name="The Broad Institute Genome Sequencing Center for Infectious Disease"/>
            <person name="Wu L."/>
            <person name="Ma J."/>
        </authorList>
    </citation>
    <scope>NUCLEOTIDE SEQUENCE [LARGE SCALE GENOMIC DNA]</scope>
    <source>
        <strain evidence="5">JCM 3369</strain>
    </source>
</reference>
<feature type="compositionally biased region" description="Pro residues" evidence="1">
    <location>
        <begin position="172"/>
        <end position="181"/>
    </location>
</feature>
<dbReference type="InterPro" id="IPR019554">
    <property type="entry name" value="Soluble_ligand-bd"/>
</dbReference>
<dbReference type="NCBIfam" id="TIGR00426">
    <property type="entry name" value="competence protein ComEA helix-hairpin-helix repeat region"/>
    <property type="match status" value="1"/>
</dbReference>
<gene>
    <name evidence="4" type="ORF">ACFQKB_15195</name>
</gene>
<dbReference type="EMBL" id="JBHSXS010000007">
    <property type="protein sequence ID" value="MFC6881112.1"/>
    <property type="molecule type" value="Genomic_DNA"/>
</dbReference>
<dbReference type="PANTHER" id="PTHR21180">
    <property type="entry name" value="ENDONUCLEASE/EXONUCLEASE/PHOSPHATASE FAMILY DOMAIN-CONTAINING PROTEIN 1"/>
    <property type="match status" value="1"/>
</dbReference>
<dbReference type="Pfam" id="PF12836">
    <property type="entry name" value="HHH_3"/>
    <property type="match status" value="1"/>
</dbReference>
<feature type="domain" description="Helix-hairpin-helix DNA-binding motif class 1" evidence="3">
    <location>
        <begin position="237"/>
        <end position="256"/>
    </location>
</feature>
<name>A0ABW2CI07_9ACTN</name>
<proteinExistence type="predicted"/>
<dbReference type="Gene3D" id="3.10.560.10">
    <property type="entry name" value="Outer membrane lipoprotein wza domain like"/>
    <property type="match status" value="1"/>
</dbReference>
<dbReference type="Gene3D" id="1.10.150.320">
    <property type="entry name" value="Photosystem II 12 kDa extrinsic protein"/>
    <property type="match status" value="1"/>
</dbReference>
<organism evidence="4 5">
    <name type="scientific">Actinomadura yumaensis</name>
    <dbReference type="NCBI Taxonomy" id="111807"/>
    <lineage>
        <taxon>Bacteria</taxon>
        <taxon>Bacillati</taxon>
        <taxon>Actinomycetota</taxon>
        <taxon>Actinomycetes</taxon>
        <taxon>Streptosporangiales</taxon>
        <taxon>Thermomonosporaceae</taxon>
        <taxon>Actinomadura</taxon>
    </lineage>
</organism>